<dbReference type="OMA" id="LPIWGSP"/>
<dbReference type="PANTHER" id="PTHR35737:SF1">
    <property type="entry name" value="CRYPTIC LOCI REGULATOR"/>
    <property type="match status" value="1"/>
</dbReference>
<dbReference type="EMBL" id="EF082430">
    <property type="protein sequence ID" value="ABK21790.1"/>
    <property type="molecule type" value="mRNA"/>
</dbReference>
<protein>
    <submittedName>
        <fullName evidence="2">Uncharacterized protein</fullName>
    </submittedName>
</protein>
<reference evidence="2" key="1">
    <citation type="journal article" date="2008" name="BMC Genomics">
        <title>A conifer genomics resource of 200,000 spruce (Picea spp.) ESTs and 6,464 high-quality, sequence-finished full-length cDNAs for Sitka spruce (Picea sitchensis).</title>
        <authorList>
            <person name="Ralph S.G."/>
            <person name="Chun H.J."/>
            <person name="Kolosova N."/>
            <person name="Cooper D."/>
            <person name="Oddy C."/>
            <person name="Ritland C.E."/>
            <person name="Kirkpatrick R."/>
            <person name="Moore R."/>
            <person name="Barber S."/>
            <person name="Holt R.A."/>
            <person name="Jones S.J."/>
            <person name="Marra M.A."/>
            <person name="Douglas C.J."/>
            <person name="Ritland K."/>
            <person name="Bohlmann J."/>
        </authorList>
    </citation>
    <scope>NUCLEOTIDE SEQUENCE</scope>
    <source>
        <tissue evidence="2">Bark</tissue>
    </source>
</reference>
<organism evidence="2">
    <name type="scientific">Picea sitchensis</name>
    <name type="common">Sitka spruce</name>
    <name type="synonym">Pinus sitchensis</name>
    <dbReference type="NCBI Taxonomy" id="3332"/>
    <lineage>
        <taxon>Eukaryota</taxon>
        <taxon>Viridiplantae</taxon>
        <taxon>Streptophyta</taxon>
        <taxon>Embryophyta</taxon>
        <taxon>Tracheophyta</taxon>
        <taxon>Spermatophyta</taxon>
        <taxon>Pinopsida</taxon>
        <taxon>Pinidae</taxon>
        <taxon>Conifers I</taxon>
        <taxon>Pinales</taxon>
        <taxon>Pinaceae</taxon>
        <taxon>Picea</taxon>
    </lineage>
</organism>
<dbReference type="PANTHER" id="PTHR35737">
    <property type="entry name" value="CRYPTIC LOCI REGULATOR"/>
    <property type="match status" value="1"/>
</dbReference>
<sequence length="191" mass="21134">MAEEKTGPGPGPSVDLAAEDEWEVVNDDGFVYKRRKRKNDAPPPPSPISTGNTTANDEQYLRQRRLLKKAALLNLKAKYAQEIREWESLSQMSQSRSTSAITSTKDPVPSSSSLPRTQTQNARKCILMELLKQAEAQEDFIQDVTSICGAVELICEAHEQDLKQPVLDLPVWGSPTTLVHNLCPSDSDDNA</sequence>
<feature type="compositionally biased region" description="Polar residues" evidence="1">
    <location>
        <begin position="100"/>
        <end position="119"/>
    </location>
</feature>
<name>A9NMC9_PICSI</name>
<feature type="region of interest" description="Disordered" evidence="1">
    <location>
        <begin position="87"/>
        <end position="119"/>
    </location>
</feature>
<feature type="region of interest" description="Disordered" evidence="1">
    <location>
        <begin position="33"/>
        <end position="58"/>
    </location>
</feature>
<evidence type="ECO:0000256" key="1">
    <source>
        <dbReference type="SAM" id="MobiDB-lite"/>
    </source>
</evidence>
<feature type="compositionally biased region" description="Low complexity" evidence="1">
    <location>
        <begin position="88"/>
        <end position="99"/>
    </location>
</feature>
<dbReference type="AlphaFoldDB" id="A9NMC9"/>
<feature type="compositionally biased region" description="Polar residues" evidence="1">
    <location>
        <begin position="48"/>
        <end position="57"/>
    </location>
</feature>
<evidence type="ECO:0000313" key="2">
    <source>
        <dbReference type="EMBL" id="ABK21790.1"/>
    </source>
</evidence>
<accession>A9NMC9</accession>
<proteinExistence type="evidence at transcript level"/>
<feature type="region of interest" description="Disordered" evidence="1">
    <location>
        <begin position="1"/>
        <end position="20"/>
    </location>
</feature>